<dbReference type="RefSeq" id="WP_207883930.1">
    <property type="nucleotide sequence ID" value="NZ_JAFVMF010000035.1"/>
</dbReference>
<evidence type="ECO:0000313" key="2">
    <source>
        <dbReference type="EMBL" id="MBO1361901.1"/>
    </source>
</evidence>
<keyword evidence="1" id="KW-0472">Membrane</keyword>
<evidence type="ECO:0000256" key="1">
    <source>
        <dbReference type="SAM" id="Phobius"/>
    </source>
</evidence>
<keyword evidence="1" id="KW-1133">Transmembrane helix</keyword>
<proteinExistence type="predicted"/>
<feature type="transmembrane region" description="Helical" evidence="1">
    <location>
        <begin position="38"/>
        <end position="58"/>
    </location>
</feature>
<keyword evidence="3" id="KW-1185">Reference proteome</keyword>
<evidence type="ECO:0000313" key="3">
    <source>
        <dbReference type="Proteomes" id="UP000664771"/>
    </source>
</evidence>
<dbReference type="EMBL" id="JAFVMF010000035">
    <property type="protein sequence ID" value="MBO1361901.1"/>
    <property type="molecule type" value="Genomic_DNA"/>
</dbReference>
<comment type="caution">
    <text evidence="2">The sequence shown here is derived from an EMBL/GenBank/DDBJ whole genome shotgun (WGS) entry which is preliminary data.</text>
</comment>
<organism evidence="2 3">
    <name type="scientific">Acetobacter sacchari</name>
    <dbReference type="NCBI Taxonomy" id="2661687"/>
    <lineage>
        <taxon>Bacteria</taxon>
        <taxon>Pseudomonadati</taxon>
        <taxon>Pseudomonadota</taxon>
        <taxon>Alphaproteobacteria</taxon>
        <taxon>Acetobacterales</taxon>
        <taxon>Acetobacteraceae</taxon>
        <taxon>Acetobacter</taxon>
    </lineage>
</organism>
<protein>
    <submittedName>
        <fullName evidence="2">Uncharacterized protein</fullName>
    </submittedName>
</protein>
<name>A0ABS3M141_9PROT</name>
<dbReference type="Proteomes" id="UP000664771">
    <property type="component" value="Unassembled WGS sequence"/>
</dbReference>
<accession>A0ABS3M141</accession>
<gene>
    <name evidence="2" type="ORF">J2D73_19140</name>
</gene>
<keyword evidence="1" id="KW-0812">Transmembrane</keyword>
<sequence length="70" mass="7768">MTMRVAAFAFRFFISFGLSLLGESGVLYVAHWNQAHEWIELGFGVAISAWCFIGASMISTDAALHWRLSA</sequence>
<reference evidence="2 3" key="1">
    <citation type="submission" date="2021-03" db="EMBL/GenBank/DDBJ databases">
        <title>The complete genome sequence of Acetobacter sacchari TBRC 11175.</title>
        <authorList>
            <person name="Charoenyingcharoen P."/>
            <person name="Yukphan P."/>
        </authorList>
    </citation>
    <scope>NUCLEOTIDE SEQUENCE [LARGE SCALE GENOMIC DNA]</scope>
    <source>
        <strain evidence="2 3">TBRC 11175</strain>
    </source>
</reference>